<dbReference type="Gene3D" id="3.40.50.410">
    <property type="entry name" value="von Willebrand factor, type A domain"/>
    <property type="match status" value="1"/>
</dbReference>
<feature type="chain" id="PRO_5012046039" evidence="5">
    <location>
        <begin position="20"/>
        <end position="1212"/>
    </location>
</feature>
<dbReference type="PROSITE" id="PS50092">
    <property type="entry name" value="TSP1"/>
    <property type="match status" value="1"/>
</dbReference>
<feature type="compositionally biased region" description="Polar residues" evidence="3">
    <location>
        <begin position="1201"/>
        <end position="1212"/>
    </location>
</feature>
<reference evidence="7" key="1">
    <citation type="submission" date="2015-04" db="EMBL/GenBank/DDBJ databases">
        <authorList>
            <consortium name="Pathogen Informatics"/>
        </authorList>
    </citation>
    <scope>NUCLEOTIDE SEQUENCE [LARGE SCALE GENOMIC DNA]</scope>
    <source>
        <strain evidence="7">8A</strain>
    </source>
</reference>
<dbReference type="InterPro" id="IPR036383">
    <property type="entry name" value="TSP1_rpt_sf"/>
</dbReference>
<keyword evidence="4" id="KW-1133">Transmembrane helix</keyword>
<feature type="region of interest" description="Disordered" evidence="3">
    <location>
        <begin position="1067"/>
        <end position="1121"/>
    </location>
</feature>
<evidence type="ECO:0000256" key="1">
    <source>
        <dbReference type="ARBA" id="ARBA00004236"/>
    </source>
</evidence>
<evidence type="ECO:0000313" key="7">
    <source>
        <dbReference type="EMBL" id="CRG93747.1"/>
    </source>
</evidence>
<dbReference type="RefSeq" id="XP_028526569.1">
    <property type="nucleotide sequence ID" value="XM_028674993.1"/>
</dbReference>
<dbReference type="VEuPathDB" id="PlasmoDB:PGAL8A_00145300"/>
<dbReference type="GO" id="GO:0005886">
    <property type="term" value="C:plasma membrane"/>
    <property type="evidence" value="ECO:0007669"/>
    <property type="project" value="UniProtKB-SubCell"/>
</dbReference>
<comment type="caution">
    <text evidence="7">The sequence shown here is derived from an EMBL/GenBank/DDBJ whole genome shotgun (WGS) entry which is preliminary data.</text>
</comment>
<evidence type="ECO:0000256" key="3">
    <source>
        <dbReference type="SAM" id="MobiDB-lite"/>
    </source>
</evidence>
<evidence type="ECO:0000256" key="2">
    <source>
        <dbReference type="ARBA" id="ARBA00022475"/>
    </source>
</evidence>
<feature type="compositionally biased region" description="Basic and acidic residues" evidence="3">
    <location>
        <begin position="777"/>
        <end position="794"/>
    </location>
</feature>
<proteinExistence type="predicted"/>
<dbReference type="SMART" id="SM00327">
    <property type="entry name" value="VWA"/>
    <property type="match status" value="1"/>
</dbReference>
<feature type="compositionally biased region" description="Basic and acidic residues" evidence="3">
    <location>
        <begin position="993"/>
        <end position="1004"/>
    </location>
</feature>
<evidence type="ECO:0000256" key="5">
    <source>
        <dbReference type="SAM" id="SignalP"/>
    </source>
</evidence>
<feature type="region of interest" description="Disordered" evidence="3">
    <location>
        <begin position="979"/>
        <end position="1017"/>
    </location>
</feature>
<keyword evidence="4" id="KW-0472">Membrane</keyword>
<accession>A0A1J1GN39</accession>
<evidence type="ECO:0000313" key="8">
    <source>
        <dbReference type="Proteomes" id="UP000220797"/>
    </source>
</evidence>
<dbReference type="PROSITE" id="PS50234">
    <property type="entry name" value="VWFA"/>
    <property type="match status" value="2"/>
</dbReference>
<keyword evidence="2" id="KW-1003">Cell membrane</keyword>
<feature type="region of interest" description="Disordered" evidence="3">
    <location>
        <begin position="777"/>
        <end position="812"/>
    </location>
</feature>
<dbReference type="Pfam" id="PF00092">
    <property type="entry name" value="VWA"/>
    <property type="match status" value="1"/>
</dbReference>
<feature type="compositionally biased region" description="Basic and acidic residues" evidence="3">
    <location>
        <begin position="1075"/>
        <end position="1102"/>
    </location>
</feature>
<feature type="domain" description="VWFA" evidence="6">
    <location>
        <begin position="33"/>
        <end position="223"/>
    </location>
</feature>
<dbReference type="GeneID" id="39729977"/>
<feature type="compositionally biased region" description="Polar residues" evidence="3">
    <location>
        <begin position="981"/>
        <end position="992"/>
    </location>
</feature>
<dbReference type="AlphaFoldDB" id="A0A1J1GN39"/>
<dbReference type="EMBL" id="CVMV01000019">
    <property type="protein sequence ID" value="CRG93747.1"/>
    <property type="molecule type" value="Genomic_DNA"/>
</dbReference>
<protein>
    <submittedName>
        <fullName evidence="7">TRAP-like protein, putative</fullName>
    </submittedName>
</protein>
<dbReference type="OrthoDB" id="372508at2759"/>
<gene>
    <name evidence="7" type="ORF">PGAL8A_00145300</name>
</gene>
<keyword evidence="4" id="KW-0812">Transmembrane</keyword>
<sequence length="1212" mass="141751">MEFIKLYYLFLFLIFFVRSENLIKKITKRGDLDLVLLYDAGIMKNGENNPHLLKNIIELGKNILVENEKKVSISYITYDHLNVTTKITTNNKNENAFEKFREVVLNTKGEYSEKKSHHLKALNYVGIKHFFNSTDNLTKMVIMFMNTDGDILSDDADLNTVHYLFDRKKIILNVITKAKFKNYCNYIQKIGSNTNELLKCVFKNSYFHNFMLTHTLNKFYDDISSNAVCTDWSEWSTCSNTCNVGSHFIKRKSLKNEKNAIDGLYKRRGKSCLEQRNFIFQECFNTSCDHSLDKCDIELDLSILLDDSSKISQETWTKYTIPSIRKMISHLNISEKLVNISLTTFSNTVYNWFDFSNILSKDRDELLIFLGYMRYNFGDISKNINNALKFVHDNVLNSNFTRPNAKKVLIIFNSGDIEEKSISEVGETIDKIKKTYNAEIYSICIDNNNEDNCKKLSISSNENSNYKYSYSLLNYSDLLNDILEIQKNMCSNIEYNSSHEKQEDEEKTSKNCDNKQKDKEKPCLNEKNENNIKMLDLNYNIEGTTDDNFTLEGESTKTYEGDYLNDDLSRKNRRKFKIKLDLNSSRDLNDNNSNKNKMILRSLNNLNETYVNEDVNNPIDECNTKNDVPSSKCKKKKYKKLVNKLLLNMFRKKRKFNIKHFGEESKNKVKKFIQKVEYEDEKLGESDKKEEEIEQEFDILLDDIFKNEADSNDKKITEYSSQEEENVKWENEALPPGISVSEIYKINRKLMQKAKEIQDRIPEYKFEIHKKDIKFPEGEKDGEMEKYEKEKNDDYLPNAENPTNSEKKLHRKKRSVYFENELNKYDNDSSYLNDEEKVLKDNSNEEKKVLLVNEEDKNMRDTIYSEIKKKDDYKNLKKFKNTNDASSDVFIEPSIKEKLNIKIPITKQEENKNNDNSSDEQCIGSFNKNRTNCRRRILPKDDNFYNRKYYADHNEYPKAISSRNNRQNNTDEFETNILKENYQNNTKKNNSIHNEELKPTRTTEPESSDTVESDNISNIEADNISNIEADNISNIEADNISNIEADNISNIEADNISNVESDNLSNAKSANISNDESKSVEDEKSNSLSFKEPRISSSRKENSSIIENTSHLNKEDTEQKYDMNNINQYNEEGEENKNKYDHNSSPHTYKYAAACALIAFVSVGIFAFYLYYRKNKRIVRALDSNEFSISSDTKESKSKEQNVNLNEEYSWK</sequence>
<organism evidence="7 8">
    <name type="scientific">Plasmodium gallinaceum</name>
    <dbReference type="NCBI Taxonomy" id="5849"/>
    <lineage>
        <taxon>Eukaryota</taxon>
        <taxon>Sar</taxon>
        <taxon>Alveolata</taxon>
        <taxon>Apicomplexa</taxon>
        <taxon>Aconoidasida</taxon>
        <taxon>Haemosporida</taxon>
        <taxon>Plasmodiidae</taxon>
        <taxon>Plasmodium</taxon>
        <taxon>Plasmodium (Haemamoeba)</taxon>
    </lineage>
</organism>
<feature type="transmembrane region" description="Helical" evidence="4">
    <location>
        <begin position="1151"/>
        <end position="1172"/>
    </location>
</feature>
<evidence type="ECO:0000259" key="6">
    <source>
        <dbReference type="PROSITE" id="PS50234"/>
    </source>
</evidence>
<feature type="compositionally biased region" description="Basic and acidic residues" evidence="3">
    <location>
        <begin position="1112"/>
        <end position="1121"/>
    </location>
</feature>
<feature type="region of interest" description="Disordered" evidence="3">
    <location>
        <begin position="497"/>
        <end position="522"/>
    </location>
</feature>
<dbReference type="SMART" id="SM00209">
    <property type="entry name" value="TSP1"/>
    <property type="match status" value="1"/>
</dbReference>
<dbReference type="InterPro" id="IPR000884">
    <property type="entry name" value="TSP1_rpt"/>
</dbReference>
<name>A0A1J1GN39_PLAGA</name>
<dbReference type="InterPro" id="IPR002035">
    <property type="entry name" value="VWF_A"/>
</dbReference>
<dbReference type="InterPro" id="IPR036465">
    <property type="entry name" value="vWFA_dom_sf"/>
</dbReference>
<dbReference type="OMA" id="ETNIPCC"/>
<feature type="region of interest" description="Disordered" evidence="3">
    <location>
        <begin position="1189"/>
        <end position="1212"/>
    </location>
</feature>
<dbReference type="Proteomes" id="UP000220797">
    <property type="component" value="Unassembled WGS sequence"/>
</dbReference>
<dbReference type="CDD" id="cd01450">
    <property type="entry name" value="vWFA_subfamily_ECM"/>
    <property type="match status" value="1"/>
</dbReference>
<keyword evidence="5" id="KW-0732">Signal</keyword>
<dbReference type="SUPFAM" id="SSF53300">
    <property type="entry name" value="vWA-like"/>
    <property type="match status" value="1"/>
</dbReference>
<evidence type="ECO:0000256" key="4">
    <source>
        <dbReference type="SAM" id="Phobius"/>
    </source>
</evidence>
<dbReference type="Gene3D" id="2.20.100.10">
    <property type="entry name" value="Thrombospondin type-1 (TSP1) repeat"/>
    <property type="match status" value="1"/>
</dbReference>
<comment type="subcellular location">
    <subcellularLocation>
        <location evidence="1">Cell membrane</location>
    </subcellularLocation>
</comment>
<keyword evidence="8" id="KW-1185">Reference proteome</keyword>
<feature type="signal peptide" evidence="5">
    <location>
        <begin position="1"/>
        <end position="19"/>
    </location>
</feature>
<feature type="domain" description="VWFA" evidence="6">
    <location>
        <begin position="300"/>
        <end position="489"/>
    </location>
</feature>